<evidence type="ECO:0000313" key="1">
    <source>
        <dbReference type="EMBL" id="KAK3783023.1"/>
    </source>
</evidence>
<accession>A0AAE1A817</accession>
<keyword evidence="2" id="KW-1185">Reference proteome</keyword>
<dbReference type="EMBL" id="JAWDGP010002462">
    <property type="protein sequence ID" value="KAK3783023.1"/>
    <property type="molecule type" value="Genomic_DNA"/>
</dbReference>
<sequence length="123" mass="14037">MFKVSRSKYPSLFCACAAHETRRDFWSSMSAERTFRQKNHFQLATLLVVWSDRVMRALDAAIKSKLDREADCLHNCRQRGHGIGETRRLARSTLVTGSVTLSGLFKISFSWSRALQRVLGSEV</sequence>
<name>A0AAE1A817_9GAST</name>
<dbReference type="AlphaFoldDB" id="A0AAE1A817"/>
<evidence type="ECO:0000313" key="2">
    <source>
        <dbReference type="Proteomes" id="UP001283361"/>
    </source>
</evidence>
<proteinExistence type="predicted"/>
<organism evidence="1 2">
    <name type="scientific">Elysia crispata</name>
    <name type="common">lettuce slug</name>
    <dbReference type="NCBI Taxonomy" id="231223"/>
    <lineage>
        <taxon>Eukaryota</taxon>
        <taxon>Metazoa</taxon>
        <taxon>Spiralia</taxon>
        <taxon>Lophotrochozoa</taxon>
        <taxon>Mollusca</taxon>
        <taxon>Gastropoda</taxon>
        <taxon>Heterobranchia</taxon>
        <taxon>Euthyneura</taxon>
        <taxon>Panpulmonata</taxon>
        <taxon>Sacoglossa</taxon>
        <taxon>Placobranchoidea</taxon>
        <taxon>Plakobranchidae</taxon>
        <taxon>Elysia</taxon>
    </lineage>
</organism>
<comment type="caution">
    <text evidence="1">The sequence shown here is derived from an EMBL/GenBank/DDBJ whole genome shotgun (WGS) entry which is preliminary data.</text>
</comment>
<dbReference type="Proteomes" id="UP001283361">
    <property type="component" value="Unassembled WGS sequence"/>
</dbReference>
<protein>
    <submittedName>
        <fullName evidence="1">Uncharacterized protein</fullName>
    </submittedName>
</protein>
<gene>
    <name evidence="1" type="ORF">RRG08_015363</name>
</gene>
<reference evidence="1" key="1">
    <citation type="journal article" date="2023" name="G3 (Bethesda)">
        <title>A reference genome for the long-term kleptoplast-retaining sea slug Elysia crispata morphotype clarki.</title>
        <authorList>
            <person name="Eastman K.E."/>
            <person name="Pendleton A.L."/>
            <person name="Shaikh M.A."/>
            <person name="Suttiyut T."/>
            <person name="Ogas R."/>
            <person name="Tomko P."/>
            <person name="Gavelis G."/>
            <person name="Widhalm J.R."/>
            <person name="Wisecaver J.H."/>
        </authorList>
    </citation>
    <scope>NUCLEOTIDE SEQUENCE</scope>
    <source>
        <strain evidence="1">ECLA1</strain>
    </source>
</reference>